<dbReference type="InterPro" id="IPR045085">
    <property type="entry name" value="HLD_clamp_pol_III_gamma_tau"/>
</dbReference>
<reference evidence="13" key="1">
    <citation type="submission" date="2020-08" db="EMBL/GenBank/DDBJ databases">
        <title>Genomic insights into the carbon and energy metabolism of the first obligate autotrophic acetogenic bacterium Aceticella autotrophica gen. nov., sp. nov.</title>
        <authorList>
            <person name="Toshchakov S.V."/>
            <person name="Elcheninov A.G."/>
            <person name="Kublanov I.V."/>
            <person name="Frolov E.N."/>
            <person name="Lebedinsky A.V."/>
        </authorList>
    </citation>
    <scope>NUCLEOTIDE SEQUENCE</scope>
    <source>
        <strain evidence="13">3443-3Ac</strain>
    </source>
</reference>
<dbReference type="GO" id="GO:0046872">
    <property type="term" value="F:metal ion binding"/>
    <property type="evidence" value="ECO:0007669"/>
    <property type="project" value="UniProtKB-KW"/>
</dbReference>
<accession>A0A975AVY9</accession>
<dbReference type="FunFam" id="3.40.50.300:FF:000014">
    <property type="entry name" value="DNA polymerase III subunit gamma/tau"/>
    <property type="match status" value="1"/>
</dbReference>
<dbReference type="GO" id="GO:0006261">
    <property type="term" value="P:DNA-templated DNA replication"/>
    <property type="evidence" value="ECO:0007669"/>
    <property type="project" value="TreeGrafter"/>
</dbReference>
<evidence type="ECO:0000313" key="14">
    <source>
        <dbReference type="Proteomes" id="UP000671913"/>
    </source>
</evidence>
<evidence type="ECO:0000256" key="9">
    <source>
        <dbReference type="ARBA" id="ARBA00022840"/>
    </source>
</evidence>
<dbReference type="EC" id="2.7.7.7" evidence="2"/>
<dbReference type="RefSeq" id="WP_284680098.1">
    <property type="nucleotide sequence ID" value="NZ_CP060096.1"/>
</dbReference>
<feature type="domain" description="AAA+ ATPase" evidence="12">
    <location>
        <begin position="36"/>
        <end position="178"/>
    </location>
</feature>
<dbReference type="CDD" id="cd18137">
    <property type="entry name" value="HLD_clamp_pol_III_gamma_tau"/>
    <property type="match status" value="1"/>
</dbReference>
<evidence type="ECO:0000256" key="2">
    <source>
        <dbReference type="ARBA" id="ARBA00012417"/>
    </source>
</evidence>
<evidence type="ECO:0000256" key="4">
    <source>
        <dbReference type="ARBA" id="ARBA00022695"/>
    </source>
</evidence>
<evidence type="ECO:0000256" key="1">
    <source>
        <dbReference type="ARBA" id="ARBA00006360"/>
    </source>
</evidence>
<dbReference type="Gene3D" id="1.10.8.60">
    <property type="match status" value="1"/>
</dbReference>
<dbReference type="InterPro" id="IPR050238">
    <property type="entry name" value="DNA_Rep/Repair_Clamp_Loader"/>
</dbReference>
<evidence type="ECO:0000259" key="12">
    <source>
        <dbReference type="SMART" id="SM00382"/>
    </source>
</evidence>
<evidence type="ECO:0000256" key="10">
    <source>
        <dbReference type="ARBA" id="ARBA00022932"/>
    </source>
</evidence>
<keyword evidence="4 13" id="KW-0548">Nucleotidyltransferase</keyword>
<dbReference type="EMBL" id="CP060096">
    <property type="protein sequence ID" value="QSZ27403.1"/>
    <property type="molecule type" value="Genomic_DNA"/>
</dbReference>
<dbReference type="Gene3D" id="3.40.50.300">
    <property type="entry name" value="P-loop containing nucleotide triphosphate hydrolases"/>
    <property type="match status" value="1"/>
</dbReference>
<comment type="similarity">
    <text evidence="1">Belongs to the DnaX/STICHEL family.</text>
</comment>
<dbReference type="InterPro" id="IPR001270">
    <property type="entry name" value="ClpA/B"/>
</dbReference>
<dbReference type="GO" id="GO:0009360">
    <property type="term" value="C:DNA polymerase III complex"/>
    <property type="evidence" value="ECO:0007669"/>
    <property type="project" value="InterPro"/>
</dbReference>
<dbReference type="GO" id="GO:0005524">
    <property type="term" value="F:ATP binding"/>
    <property type="evidence" value="ECO:0007669"/>
    <property type="project" value="UniProtKB-KW"/>
</dbReference>
<dbReference type="Pfam" id="PF13177">
    <property type="entry name" value="DNA_pol3_delta2"/>
    <property type="match status" value="1"/>
</dbReference>
<keyword evidence="3 13" id="KW-0808">Transferase</keyword>
<sequence>MYQSLYRRYRPQSFDEVMGQDHIVRTLKNQIKMERVGHAYLFCGTRGTGKTSIAKIFAKAVNCPNNTKGEPCNNCEICKLIDSNGIMDIIEIDAASNNSVDDVRELRNTIIYAPSIAKYKVYIIDEVHMLSTSAFNALLKTLEEPPSHAIFILATTEPNKIPVTILSRCQRFDFKRIPEKIIAKNLKRICESSNIKIEDRAITAIAQYGNGSMRDAISILEQCASYSDDILKYEDVCDILGAVNDDTIYAFISSIYEKNASKAMKYIDNLMLYGIDISNMLKSITSFLRDVLLYKTCGDNAETILDEELKGVKQKAASFELEYLTNILDKFISLQGEIRYSVSPRILFEVTILKLINPEISTDLSGILNRLKNVEKEIEKIKNINDYSEMSCTKLEKRETDLIKHNKKMEEKAKIISAENIEEKVAENNLVSKDIKKIWNDAINIVKRDRPLLYSFMNYGIPYLKDDEIVIKYSHKDKVYIDELSKIENKDYIKDVLCKITGMELKLKFAVKKSEEEELIEQVRNYFGDIEIKE</sequence>
<keyword evidence="7" id="KW-0547">Nucleotide-binding</keyword>
<dbReference type="Gene3D" id="1.20.272.10">
    <property type="match status" value="1"/>
</dbReference>
<dbReference type="AlphaFoldDB" id="A0A975AVY9"/>
<dbReference type="InterPro" id="IPR022754">
    <property type="entry name" value="DNA_pol_III_gamma-3"/>
</dbReference>
<dbReference type="NCBIfam" id="NF004046">
    <property type="entry name" value="PRK05563.1"/>
    <property type="match status" value="1"/>
</dbReference>
<keyword evidence="14" id="KW-1185">Reference proteome</keyword>
<evidence type="ECO:0000313" key="13">
    <source>
        <dbReference type="EMBL" id="QSZ27403.1"/>
    </source>
</evidence>
<proteinExistence type="inferred from homology"/>
<dbReference type="GO" id="GO:0003677">
    <property type="term" value="F:DNA binding"/>
    <property type="evidence" value="ECO:0007669"/>
    <property type="project" value="InterPro"/>
</dbReference>
<evidence type="ECO:0000256" key="7">
    <source>
        <dbReference type="ARBA" id="ARBA00022741"/>
    </source>
</evidence>
<dbReference type="Pfam" id="PF22608">
    <property type="entry name" value="DNAX_ATPase_lid"/>
    <property type="match status" value="1"/>
</dbReference>
<dbReference type="GO" id="GO:0003887">
    <property type="term" value="F:DNA-directed DNA polymerase activity"/>
    <property type="evidence" value="ECO:0007669"/>
    <property type="project" value="UniProtKB-KW"/>
</dbReference>
<evidence type="ECO:0000256" key="3">
    <source>
        <dbReference type="ARBA" id="ARBA00022679"/>
    </source>
</evidence>
<evidence type="ECO:0000256" key="11">
    <source>
        <dbReference type="ARBA" id="ARBA00049244"/>
    </source>
</evidence>
<dbReference type="InterPro" id="IPR003593">
    <property type="entry name" value="AAA+_ATPase"/>
</dbReference>
<keyword evidence="9" id="KW-0067">ATP-binding</keyword>
<dbReference type="Pfam" id="PF12169">
    <property type="entry name" value="DNA_pol3_gamma3"/>
    <property type="match status" value="1"/>
</dbReference>
<dbReference type="SUPFAM" id="SSF52540">
    <property type="entry name" value="P-loop containing nucleoside triphosphate hydrolases"/>
    <property type="match status" value="1"/>
</dbReference>
<dbReference type="SUPFAM" id="SSF48019">
    <property type="entry name" value="post-AAA+ oligomerization domain-like"/>
    <property type="match status" value="1"/>
</dbReference>
<name>A0A975AVY9_9THEO</name>
<dbReference type="InterPro" id="IPR027417">
    <property type="entry name" value="P-loop_NTPase"/>
</dbReference>
<dbReference type="PRINTS" id="PR00300">
    <property type="entry name" value="CLPPROTEASEA"/>
</dbReference>
<dbReference type="SMART" id="SM00382">
    <property type="entry name" value="AAA"/>
    <property type="match status" value="1"/>
</dbReference>
<dbReference type="Proteomes" id="UP000671913">
    <property type="component" value="Chromosome"/>
</dbReference>
<evidence type="ECO:0000256" key="6">
    <source>
        <dbReference type="ARBA" id="ARBA00022723"/>
    </source>
</evidence>
<dbReference type="InterPro" id="IPR008921">
    <property type="entry name" value="DNA_pol3_clamp-load_cplx_C"/>
</dbReference>
<dbReference type="PANTHER" id="PTHR11669">
    <property type="entry name" value="REPLICATION FACTOR C / DNA POLYMERASE III GAMMA-TAU SUBUNIT"/>
    <property type="match status" value="1"/>
</dbReference>
<evidence type="ECO:0000256" key="5">
    <source>
        <dbReference type="ARBA" id="ARBA00022705"/>
    </source>
</evidence>
<dbReference type="NCBIfam" id="TIGR02397">
    <property type="entry name" value="dnaX_nterm"/>
    <property type="match status" value="1"/>
</dbReference>
<keyword evidence="8" id="KW-0862">Zinc</keyword>
<gene>
    <name evidence="13" type="primary">dnaX</name>
    <name evidence="13" type="ORF">ACETAC_00225</name>
</gene>
<keyword evidence="6" id="KW-0479">Metal-binding</keyword>
<comment type="catalytic activity">
    <reaction evidence="11">
        <text>DNA(n) + a 2'-deoxyribonucleoside 5'-triphosphate = DNA(n+1) + diphosphate</text>
        <dbReference type="Rhea" id="RHEA:22508"/>
        <dbReference type="Rhea" id="RHEA-COMP:17339"/>
        <dbReference type="Rhea" id="RHEA-COMP:17340"/>
        <dbReference type="ChEBI" id="CHEBI:33019"/>
        <dbReference type="ChEBI" id="CHEBI:61560"/>
        <dbReference type="ChEBI" id="CHEBI:173112"/>
        <dbReference type="EC" id="2.7.7.7"/>
    </reaction>
</comment>
<dbReference type="CDD" id="cd00009">
    <property type="entry name" value="AAA"/>
    <property type="match status" value="1"/>
</dbReference>
<dbReference type="PANTHER" id="PTHR11669:SF0">
    <property type="entry name" value="PROTEIN STICHEL-LIKE 2"/>
    <property type="match status" value="1"/>
</dbReference>
<evidence type="ECO:0000256" key="8">
    <source>
        <dbReference type="ARBA" id="ARBA00022833"/>
    </source>
</evidence>
<protein>
    <recommendedName>
        <fullName evidence="2">DNA-directed DNA polymerase</fullName>
        <ecNumber evidence="2">2.7.7.7</ecNumber>
    </recommendedName>
</protein>
<keyword evidence="5" id="KW-0235">DNA replication</keyword>
<dbReference type="KEGG" id="aaut:ACETAC_00225"/>
<keyword evidence="10" id="KW-0239">DNA-directed DNA polymerase</keyword>
<organism evidence="13 14">
    <name type="scientific">Aceticella autotrophica</name>
    <dbReference type="NCBI Taxonomy" id="2755338"/>
    <lineage>
        <taxon>Bacteria</taxon>
        <taxon>Bacillati</taxon>
        <taxon>Bacillota</taxon>
        <taxon>Clostridia</taxon>
        <taxon>Thermoanaerobacterales</taxon>
        <taxon>Thermoanaerobacteraceae</taxon>
        <taxon>Aceticella</taxon>
    </lineage>
</organism>
<dbReference type="InterPro" id="IPR012763">
    <property type="entry name" value="DNA_pol_III_sug/sutau_N"/>
</dbReference>